<gene>
    <name evidence="2" type="ORF">LLUT_LOCUS14982</name>
</gene>
<comment type="caution">
    <text evidence="2">The sequence shown here is derived from an EMBL/GenBank/DDBJ whole genome shotgun (WGS) entry which is preliminary data.</text>
</comment>
<dbReference type="PANTHER" id="PTHR33732:SF9">
    <property type="entry name" value="REF_SRPP-LIKE PROTEIN OS05G0151300_LOC_OS05G05940"/>
    <property type="match status" value="1"/>
</dbReference>
<evidence type="ECO:0000313" key="2">
    <source>
        <dbReference type="EMBL" id="CAL0313922.1"/>
    </source>
</evidence>
<keyword evidence="3" id="KW-1185">Reference proteome</keyword>
<evidence type="ECO:0008006" key="4">
    <source>
        <dbReference type="Google" id="ProtNLM"/>
    </source>
</evidence>
<dbReference type="InterPro" id="IPR008802">
    <property type="entry name" value="REF"/>
</dbReference>
<evidence type="ECO:0000256" key="1">
    <source>
        <dbReference type="ARBA" id="ARBA00009737"/>
    </source>
</evidence>
<dbReference type="EMBL" id="CAXHTB010000010">
    <property type="protein sequence ID" value="CAL0313922.1"/>
    <property type="molecule type" value="Genomic_DNA"/>
</dbReference>
<dbReference type="Pfam" id="PF05755">
    <property type="entry name" value="REF"/>
    <property type="match status" value="1"/>
</dbReference>
<accession>A0AAV1WX74</accession>
<dbReference type="PANTHER" id="PTHR33732">
    <property type="entry name" value="REF/SRPP-LIKE PROTEIN OS05G0151300/LOC_OS05G05940"/>
    <property type="match status" value="1"/>
</dbReference>
<name>A0AAV1WX74_LUPLU</name>
<sequence length="226" mass="25985">MATQGHGSTIYSYSFISKLRHRFESTTSEKNEVLQQQRKYLQFVHAATMEPVMRGAAAYGYVRERSGPLSPGVLTVEETVKSVIGRVYDKFHLVPDEILRYADHKVDDSVTTVRGAPVAERTTFSEIVKTVYSKYEPEARKLYERYEPEAKKVYERYEPMAKEVYERYEAKVEQCPLSAWWRLTGLPLFPTVVDVVLPKAVYCTEKYNNTIVAAAERWCGISAYLP</sequence>
<organism evidence="2 3">
    <name type="scientific">Lupinus luteus</name>
    <name type="common">European yellow lupine</name>
    <dbReference type="NCBI Taxonomy" id="3873"/>
    <lineage>
        <taxon>Eukaryota</taxon>
        <taxon>Viridiplantae</taxon>
        <taxon>Streptophyta</taxon>
        <taxon>Embryophyta</taxon>
        <taxon>Tracheophyta</taxon>
        <taxon>Spermatophyta</taxon>
        <taxon>Magnoliopsida</taxon>
        <taxon>eudicotyledons</taxon>
        <taxon>Gunneridae</taxon>
        <taxon>Pentapetalae</taxon>
        <taxon>rosids</taxon>
        <taxon>fabids</taxon>
        <taxon>Fabales</taxon>
        <taxon>Fabaceae</taxon>
        <taxon>Papilionoideae</taxon>
        <taxon>50 kb inversion clade</taxon>
        <taxon>genistoids sensu lato</taxon>
        <taxon>core genistoids</taxon>
        <taxon>Genisteae</taxon>
        <taxon>Lupinus</taxon>
    </lineage>
</organism>
<proteinExistence type="inferred from homology"/>
<comment type="similarity">
    <text evidence="1">Belongs to the REF/SRPP family.</text>
</comment>
<evidence type="ECO:0000313" key="3">
    <source>
        <dbReference type="Proteomes" id="UP001497480"/>
    </source>
</evidence>
<dbReference type="Proteomes" id="UP001497480">
    <property type="component" value="Unassembled WGS sequence"/>
</dbReference>
<protein>
    <recommendedName>
        <fullName evidence="4">Stress-related protein</fullName>
    </recommendedName>
</protein>
<dbReference type="AlphaFoldDB" id="A0AAV1WX74"/>
<reference evidence="2 3" key="1">
    <citation type="submission" date="2024-03" db="EMBL/GenBank/DDBJ databases">
        <authorList>
            <person name="Martinez-Hernandez J."/>
        </authorList>
    </citation>
    <scope>NUCLEOTIDE SEQUENCE [LARGE SCALE GENOMIC DNA]</scope>
</reference>